<protein>
    <submittedName>
        <fullName evidence="2">Uncharacterized protein</fullName>
    </submittedName>
</protein>
<proteinExistence type="predicted"/>
<keyword evidence="3" id="KW-1185">Reference proteome</keyword>
<dbReference type="EMBL" id="JAINUF010000014">
    <property type="protein sequence ID" value="KAJ8343108.1"/>
    <property type="molecule type" value="Genomic_DNA"/>
</dbReference>
<comment type="caution">
    <text evidence="2">The sequence shown here is derived from an EMBL/GenBank/DDBJ whole genome shotgun (WGS) entry which is preliminary data.</text>
</comment>
<name>A0A9Q1IIJ4_SYNKA</name>
<sequence>MHEPSAQVKLNLRDRMRLKETGSSRHAVRERQWHSTIPVFKGESLELVKATVPQAPLSSHGFWPTYSSSEPQHKRGQY</sequence>
<gene>
    <name evidence="2" type="ORF">SKAU_G00330360</name>
</gene>
<reference evidence="2" key="1">
    <citation type="journal article" date="2023" name="Science">
        <title>Genome structures resolve the early diversification of teleost fishes.</title>
        <authorList>
            <person name="Parey E."/>
            <person name="Louis A."/>
            <person name="Montfort J."/>
            <person name="Bouchez O."/>
            <person name="Roques C."/>
            <person name="Iampietro C."/>
            <person name="Lluch J."/>
            <person name="Castinel A."/>
            <person name="Donnadieu C."/>
            <person name="Desvignes T."/>
            <person name="Floi Bucao C."/>
            <person name="Jouanno E."/>
            <person name="Wen M."/>
            <person name="Mejri S."/>
            <person name="Dirks R."/>
            <person name="Jansen H."/>
            <person name="Henkel C."/>
            <person name="Chen W.J."/>
            <person name="Zahm M."/>
            <person name="Cabau C."/>
            <person name="Klopp C."/>
            <person name="Thompson A.W."/>
            <person name="Robinson-Rechavi M."/>
            <person name="Braasch I."/>
            <person name="Lecointre G."/>
            <person name="Bobe J."/>
            <person name="Postlethwait J.H."/>
            <person name="Berthelot C."/>
            <person name="Roest Crollius H."/>
            <person name="Guiguen Y."/>
        </authorList>
    </citation>
    <scope>NUCLEOTIDE SEQUENCE</scope>
    <source>
        <strain evidence="2">WJC10195</strain>
    </source>
</reference>
<feature type="region of interest" description="Disordered" evidence="1">
    <location>
        <begin position="57"/>
        <end position="78"/>
    </location>
</feature>
<evidence type="ECO:0000313" key="3">
    <source>
        <dbReference type="Proteomes" id="UP001152622"/>
    </source>
</evidence>
<dbReference type="Proteomes" id="UP001152622">
    <property type="component" value="Chromosome 14"/>
</dbReference>
<accession>A0A9Q1IIJ4</accession>
<organism evidence="2 3">
    <name type="scientific">Synaphobranchus kaupii</name>
    <name type="common">Kaup's arrowtooth eel</name>
    <dbReference type="NCBI Taxonomy" id="118154"/>
    <lineage>
        <taxon>Eukaryota</taxon>
        <taxon>Metazoa</taxon>
        <taxon>Chordata</taxon>
        <taxon>Craniata</taxon>
        <taxon>Vertebrata</taxon>
        <taxon>Euteleostomi</taxon>
        <taxon>Actinopterygii</taxon>
        <taxon>Neopterygii</taxon>
        <taxon>Teleostei</taxon>
        <taxon>Anguilliformes</taxon>
        <taxon>Synaphobranchidae</taxon>
        <taxon>Synaphobranchus</taxon>
    </lineage>
</organism>
<dbReference type="AlphaFoldDB" id="A0A9Q1IIJ4"/>
<evidence type="ECO:0000313" key="2">
    <source>
        <dbReference type="EMBL" id="KAJ8343108.1"/>
    </source>
</evidence>
<evidence type="ECO:0000256" key="1">
    <source>
        <dbReference type="SAM" id="MobiDB-lite"/>
    </source>
</evidence>